<evidence type="ECO:0000313" key="2">
    <source>
        <dbReference type="Proteomes" id="UP000193334"/>
    </source>
</evidence>
<dbReference type="AlphaFoldDB" id="A0A1W6LLD4"/>
<dbReference type="GO" id="GO:0005829">
    <property type="term" value="C:cytosol"/>
    <property type="evidence" value="ECO:0007669"/>
    <property type="project" value="TreeGrafter"/>
</dbReference>
<protein>
    <submittedName>
        <fullName evidence="1">Cysteine metabolism repressor</fullName>
    </submittedName>
</protein>
<proteinExistence type="predicted"/>
<evidence type="ECO:0000313" key="1">
    <source>
        <dbReference type="EMBL" id="ARN56581.1"/>
    </source>
</evidence>
<dbReference type="PANTHER" id="PTHR33221">
    <property type="entry name" value="WINGED HELIX-TURN-HELIX TRANSCRIPTIONAL REGULATOR, RRF2 FAMILY"/>
    <property type="match status" value="1"/>
</dbReference>
<dbReference type="EMBL" id="CP021023">
    <property type="protein sequence ID" value="ARN56581.1"/>
    <property type="molecule type" value="Genomic_DNA"/>
</dbReference>
<dbReference type="RefSeq" id="WP_085755271.1">
    <property type="nucleotide sequence ID" value="NZ_CP021023.1"/>
</dbReference>
<dbReference type="GO" id="GO:0003700">
    <property type="term" value="F:DNA-binding transcription factor activity"/>
    <property type="evidence" value="ECO:0007669"/>
    <property type="project" value="TreeGrafter"/>
</dbReference>
<accession>A0A1W6LLD4</accession>
<organism evidence="1 2">
    <name type="scientific">Sedimentisphaera salicampi</name>
    <dbReference type="NCBI Taxonomy" id="1941349"/>
    <lineage>
        <taxon>Bacteria</taxon>
        <taxon>Pseudomonadati</taxon>
        <taxon>Planctomycetota</taxon>
        <taxon>Phycisphaerae</taxon>
        <taxon>Sedimentisphaerales</taxon>
        <taxon>Sedimentisphaeraceae</taxon>
        <taxon>Sedimentisphaera</taxon>
    </lineage>
</organism>
<dbReference type="NCBIfam" id="TIGR00738">
    <property type="entry name" value="rrf2_super"/>
    <property type="match status" value="1"/>
</dbReference>
<keyword evidence="2" id="KW-1185">Reference proteome</keyword>
<dbReference type="Proteomes" id="UP000193334">
    <property type="component" value="Chromosome"/>
</dbReference>
<dbReference type="KEGG" id="pbp:STSP1_00964"/>
<dbReference type="InterPro" id="IPR000944">
    <property type="entry name" value="Tscrpt_reg_Rrf2"/>
</dbReference>
<sequence>MDVIRRNTDYALRIMVNLASNYMKGSKTSRQLSQEEEVSGQLTSKLLQTLKRAGFVKSTMGAKGGFELAKPPSEIAMLEVVAAVQGQITLNRCVLGKDKCPRQGSCPMTAKLNSLQQTIEASLRDVSMEDLAELVIEN</sequence>
<dbReference type="PANTHER" id="PTHR33221:SF15">
    <property type="entry name" value="HTH-TYPE TRANSCRIPTIONAL REGULATOR YWGB-RELATED"/>
    <property type="match status" value="1"/>
</dbReference>
<dbReference type="InterPro" id="IPR036388">
    <property type="entry name" value="WH-like_DNA-bd_sf"/>
</dbReference>
<reference evidence="2" key="1">
    <citation type="submission" date="2017-04" db="EMBL/GenBank/DDBJ databases">
        <title>Comparative genomics and description of representatives of a novel lineage of planctomycetes thriving in anoxic sediments.</title>
        <authorList>
            <person name="Spring S."/>
            <person name="Bunk B."/>
            <person name="Sproer C."/>
        </authorList>
    </citation>
    <scope>NUCLEOTIDE SEQUENCE [LARGE SCALE GENOMIC DNA]</scope>
    <source>
        <strain evidence="2">ST-PulAB-D4</strain>
    </source>
</reference>
<dbReference type="Gene3D" id="1.10.10.10">
    <property type="entry name" value="Winged helix-like DNA-binding domain superfamily/Winged helix DNA-binding domain"/>
    <property type="match status" value="1"/>
</dbReference>
<gene>
    <name evidence="1" type="primary">cymR_2</name>
    <name evidence="1" type="ORF">STSP1_00964</name>
</gene>
<dbReference type="PROSITE" id="PS51197">
    <property type="entry name" value="HTH_RRF2_2"/>
    <property type="match status" value="1"/>
</dbReference>
<dbReference type="SUPFAM" id="SSF46785">
    <property type="entry name" value="Winged helix' DNA-binding domain"/>
    <property type="match status" value="1"/>
</dbReference>
<dbReference type="STRING" id="1941349.STSP1_00964"/>
<dbReference type="Pfam" id="PF02082">
    <property type="entry name" value="Rrf2"/>
    <property type="match status" value="1"/>
</dbReference>
<dbReference type="InterPro" id="IPR036390">
    <property type="entry name" value="WH_DNA-bd_sf"/>
</dbReference>
<name>A0A1W6LLD4_9BACT</name>